<sequence>MKKIAIILLTSAALSGCASIIKGGSQNIDITTNNGQSVNATIFTKSGIQETNIPQTIAVQKDSQDITITVKEGRCNKESVTTAKSRIQPWFWGNMITGGILGSTTDSLTGAMWQYDNTIVVNVDEKTTCK</sequence>
<accession>A0A9D1M5P7</accession>
<proteinExistence type="predicted"/>
<dbReference type="Proteomes" id="UP000824107">
    <property type="component" value="Unassembled WGS sequence"/>
</dbReference>
<reference evidence="2" key="1">
    <citation type="submission" date="2020-10" db="EMBL/GenBank/DDBJ databases">
        <authorList>
            <person name="Gilroy R."/>
        </authorList>
    </citation>
    <scope>NUCLEOTIDE SEQUENCE</scope>
    <source>
        <strain evidence="2">ChiW3-316</strain>
    </source>
</reference>
<feature type="signal peptide" evidence="1">
    <location>
        <begin position="1"/>
        <end position="18"/>
    </location>
</feature>
<evidence type="ECO:0000256" key="1">
    <source>
        <dbReference type="SAM" id="SignalP"/>
    </source>
</evidence>
<dbReference type="AlphaFoldDB" id="A0A9D1M5P7"/>
<reference evidence="2" key="2">
    <citation type="journal article" date="2021" name="PeerJ">
        <title>Extensive microbial diversity within the chicken gut microbiome revealed by metagenomics and culture.</title>
        <authorList>
            <person name="Gilroy R."/>
            <person name="Ravi A."/>
            <person name="Getino M."/>
            <person name="Pursley I."/>
            <person name="Horton D.L."/>
            <person name="Alikhan N.F."/>
            <person name="Baker D."/>
            <person name="Gharbi K."/>
            <person name="Hall N."/>
            <person name="Watson M."/>
            <person name="Adriaenssens E.M."/>
            <person name="Foster-Nyarko E."/>
            <person name="Jarju S."/>
            <person name="Secka A."/>
            <person name="Antonio M."/>
            <person name="Oren A."/>
            <person name="Chaudhuri R.R."/>
            <person name="La Ragione R."/>
            <person name="Hildebrand F."/>
            <person name="Pallen M.J."/>
        </authorList>
    </citation>
    <scope>NUCLEOTIDE SEQUENCE</scope>
    <source>
        <strain evidence="2">ChiW3-316</strain>
    </source>
</reference>
<feature type="chain" id="PRO_5038405359" evidence="1">
    <location>
        <begin position="19"/>
        <end position="130"/>
    </location>
</feature>
<evidence type="ECO:0000313" key="2">
    <source>
        <dbReference type="EMBL" id="HIU54084.1"/>
    </source>
</evidence>
<organism evidence="2 3">
    <name type="scientific">Candidatus Scatocola faecipullorum</name>
    <dbReference type="NCBI Taxonomy" id="2840917"/>
    <lineage>
        <taxon>Bacteria</taxon>
        <taxon>Pseudomonadati</taxon>
        <taxon>Pseudomonadota</taxon>
        <taxon>Alphaproteobacteria</taxon>
        <taxon>Rhodospirillales</taxon>
        <taxon>Rhodospirillaceae</taxon>
        <taxon>Rhodospirillaceae incertae sedis</taxon>
        <taxon>Candidatus Scatocola</taxon>
    </lineage>
</organism>
<name>A0A9D1M5P7_9PROT</name>
<keyword evidence="1" id="KW-0732">Signal</keyword>
<dbReference type="PROSITE" id="PS51257">
    <property type="entry name" value="PROKAR_LIPOPROTEIN"/>
    <property type="match status" value="1"/>
</dbReference>
<dbReference type="EMBL" id="DVNC01000058">
    <property type="protein sequence ID" value="HIU54084.1"/>
    <property type="molecule type" value="Genomic_DNA"/>
</dbReference>
<evidence type="ECO:0000313" key="3">
    <source>
        <dbReference type="Proteomes" id="UP000824107"/>
    </source>
</evidence>
<comment type="caution">
    <text evidence="2">The sequence shown here is derived from an EMBL/GenBank/DDBJ whole genome shotgun (WGS) entry which is preliminary data.</text>
</comment>
<gene>
    <name evidence="2" type="ORF">IAD20_08410</name>
</gene>
<protein>
    <submittedName>
        <fullName evidence="2">Adenosine deaminase</fullName>
    </submittedName>
</protein>